<dbReference type="NCBIfam" id="TIGR01614">
    <property type="entry name" value="PME_inhib"/>
    <property type="match status" value="1"/>
</dbReference>
<dbReference type="EMBL" id="VEPZ02001761">
    <property type="protein sequence ID" value="KAE8657360.1"/>
    <property type="molecule type" value="Genomic_DNA"/>
</dbReference>
<keyword evidence="5" id="KW-1185">Reference proteome</keyword>
<proteinExistence type="inferred from homology"/>
<dbReference type="SUPFAM" id="SSF101148">
    <property type="entry name" value="Plant invertase/pectin methylesterase inhibitor"/>
    <property type="match status" value="1"/>
</dbReference>
<dbReference type="InterPro" id="IPR035513">
    <property type="entry name" value="Invertase/methylesterase_inhib"/>
</dbReference>
<evidence type="ECO:0000259" key="3">
    <source>
        <dbReference type="SMART" id="SM00856"/>
    </source>
</evidence>
<feature type="domain" description="Pectinesterase inhibitor" evidence="3">
    <location>
        <begin position="2"/>
        <end position="99"/>
    </location>
</feature>
<reference evidence="4" key="1">
    <citation type="submission" date="2019-09" db="EMBL/GenBank/DDBJ databases">
        <title>Draft genome information of white flower Hibiscus syriacus.</title>
        <authorList>
            <person name="Kim Y.-M."/>
        </authorList>
    </citation>
    <scope>NUCLEOTIDE SEQUENCE [LARGE SCALE GENOMIC DNA]</scope>
    <source>
        <strain evidence="4">YM2019G1</strain>
    </source>
</reference>
<dbReference type="AlphaFoldDB" id="A0A6A2WS52"/>
<dbReference type="InterPro" id="IPR006501">
    <property type="entry name" value="Pectinesterase_inhib_dom"/>
</dbReference>
<accession>A0A6A2WS52</accession>
<evidence type="ECO:0000313" key="5">
    <source>
        <dbReference type="Proteomes" id="UP000436088"/>
    </source>
</evidence>
<keyword evidence="1" id="KW-0732">Signal</keyword>
<dbReference type="PANTHER" id="PTHR31080:SF96">
    <property type="entry name" value="21 KDA PROTEIN-LIKE"/>
    <property type="match status" value="1"/>
</dbReference>
<dbReference type="Gene3D" id="1.20.140.40">
    <property type="entry name" value="Invertase/pectin methylesterase inhibitor family protein"/>
    <property type="match status" value="1"/>
</dbReference>
<sequence>MPPTPGLKPKEEAALHDCVEEISDSVDEFRRSISEMKDSQGISFAFRMSDVETWVSAALTDDDTCMDGFYENDMDGDVKATVKTAIEKVAQLTSISLAFVNQYAGSK</sequence>
<name>A0A6A2WS52_HIBSY</name>
<gene>
    <name evidence="4" type="ORF">F3Y22_tig00116996pilonHSYRG00563</name>
</gene>
<dbReference type="PANTHER" id="PTHR31080">
    <property type="entry name" value="PECTINESTERASE INHIBITOR-LIKE"/>
    <property type="match status" value="1"/>
</dbReference>
<dbReference type="CDD" id="cd15798">
    <property type="entry name" value="PMEI-like_3"/>
    <property type="match status" value="1"/>
</dbReference>
<evidence type="ECO:0000256" key="1">
    <source>
        <dbReference type="ARBA" id="ARBA00022729"/>
    </source>
</evidence>
<protein>
    <submittedName>
        <fullName evidence="4">21 kDa protein</fullName>
    </submittedName>
</protein>
<dbReference type="SMART" id="SM00856">
    <property type="entry name" value="PMEI"/>
    <property type="match status" value="1"/>
</dbReference>
<comment type="caution">
    <text evidence="4">The sequence shown here is derived from an EMBL/GenBank/DDBJ whole genome shotgun (WGS) entry which is preliminary data.</text>
</comment>
<dbReference type="Pfam" id="PF04043">
    <property type="entry name" value="PMEI"/>
    <property type="match status" value="1"/>
</dbReference>
<dbReference type="Proteomes" id="UP000436088">
    <property type="component" value="Unassembled WGS sequence"/>
</dbReference>
<comment type="similarity">
    <text evidence="2">Belongs to the PMEI family.</text>
</comment>
<evidence type="ECO:0000256" key="2">
    <source>
        <dbReference type="ARBA" id="ARBA00038471"/>
    </source>
</evidence>
<evidence type="ECO:0000313" key="4">
    <source>
        <dbReference type="EMBL" id="KAE8657360.1"/>
    </source>
</evidence>
<organism evidence="4 5">
    <name type="scientific">Hibiscus syriacus</name>
    <name type="common">Rose of Sharon</name>
    <dbReference type="NCBI Taxonomy" id="106335"/>
    <lineage>
        <taxon>Eukaryota</taxon>
        <taxon>Viridiplantae</taxon>
        <taxon>Streptophyta</taxon>
        <taxon>Embryophyta</taxon>
        <taxon>Tracheophyta</taxon>
        <taxon>Spermatophyta</taxon>
        <taxon>Magnoliopsida</taxon>
        <taxon>eudicotyledons</taxon>
        <taxon>Gunneridae</taxon>
        <taxon>Pentapetalae</taxon>
        <taxon>rosids</taxon>
        <taxon>malvids</taxon>
        <taxon>Malvales</taxon>
        <taxon>Malvaceae</taxon>
        <taxon>Malvoideae</taxon>
        <taxon>Hibiscus</taxon>
    </lineage>
</organism>
<dbReference type="GO" id="GO:0004857">
    <property type="term" value="F:enzyme inhibitor activity"/>
    <property type="evidence" value="ECO:0007669"/>
    <property type="project" value="InterPro"/>
</dbReference>
<dbReference type="InterPro" id="IPR051955">
    <property type="entry name" value="PME_Inhibitor"/>
</dbReference>